<dbReference type="Pfam" id="PF00153">
    <property type="entry name" value="Mito_carr"/>
    <property type="match status" value="2"/>
</dbReference>
<keyword evidence="5" id="KW-0677">Repeat</keyword>
<comment type="subcellular location">
    <subcellularLocation>
        <location evidence="1">Membrane</location>
        <topology evidence="1">Multi-pass membrane protein</topology>
    </subcellularLocation>
</comment>
<protein>
    <submittedName>
        <fullName evidence="11">Mitochondrial carrier domain</fullName>
    </submittedName>
</protein>
<dbReference type="GO" id="GO:0016020">
    <property type="term" value="C:membrane"/>
    <property type="evidence" value="ECO:0007669"/>
    <property type="project" value="UniProtKB-SubCell"/>
</dbReference>
<dbReference type="GO" id="GO:0055085">
    <property type="term" value="P:transmembrane transport"/>
    <property type="evidence" value="ECO:0007669"/>
    <property type="project" value="InterPro"/>
</dbReference>
<feature type="repeat" description="Solcar" evidence="8">
    <location>
        <begin position="61"/>
        <end position="143"/>
    </location>
</feature>
<keyword evidence="3 9" id="KW-0813">Transport</keyword>
<evidence type="ECO:0000313" key="11">
    <source>
        <dbReference type="EMBL" id="KRX04371.1"/>
    </source>
</evidence>
<keyword evidence="4 8" id="KW-0812">Transmembrane</keyword>
<proteinExistence type="inferred from homology"/>
<evidence type="ECO:0000256" key="8">
    <source>
        <dbReference type="PROSITE-ProRule" id="PRU00282"/>
    </source>
</evidence>
<dbReference type="InParanoid" id="A0A0V0QPP6"/>
<evidence type="ECO:0000256" key="9">
    <source>
        <dbReference type="RuleBase" id="RU000488"/>
    </source>
</evidence>
<dbReference type="OMA" id="WENEGIS"/>
<reference evidence="11 12" key="1">
    <citation type="journal article" date="2015" name="Sci. Rep.">
        <title>Genome of the facultative scuticociliatosis pathogen Pseudocohnilembus persalinus provides insight into its virulence through horizontal gene transfer.</title>
        <authorList>
            <person name="Xiong J."/>
            <person name="Wang G."/>
            <person name="Cheng J."/>
            <person name="Tian M."/>
            <person name="Pan X."/>
            <person name="Warren A."/>
            <person name="Jiang C."/>
            <person name="Yuan D."/>
            <person name="Miao W."/>
        </authorList>
    </citation>
    <scope>NUCLEOTIDE SEQUENCE [LARGE SCALE GENOMIC DNA]</scope>
    <source>
        <strain evidence="11">36N120E</strain>
    </source>
</reference>
<dbReference type="PROSITE" id="PS50920">
    <property type="entry name" value="SOLCAR"/>
    <property type="match status" value="2"/>
</dbReference>
<comment type="similarity">
    <text evidence="2 9">Belongs to the mitochondrial carrier (TC 2.A.29) family.</text>
</comment>
<feature type="transmembrane region" description="Helical" evidence="10">
    <location>
        <begin position="216"/>
        <end position="234"/>
    </location>
</feature>
<organism evidence="11 12">
    <name type="scientific">Pseudocohnilembus persalinus</name>
    <name type="common">Ciliate</name>
    <dbReference type="NCBI Taxonomy" id="266149"/>
    <lineage>
        <taxon>Eukaryota</taxon>
        <taxon>Sar</taxon>
        <taxon>Alveolata</taxon>
        <taxon>Ciliophora</taxon>
        <taxon>Intramacronucleata</taxon>
        <taxon>Oligohymenophorea</taxon>
        <taxon>Scuticociliatia</taxon>
        <taxon>Philasterida</taxon>
        <taxon>Pseudocohnilembidae</taxon>
        <taxon>Pseudocohnilembus</taxon>
    </lineage>
</organism>
<evidence type="ECO:0000256" key="6">
    <source>
        <dbReference type="ARBA" id="ARBA00022989"/>
    </source>
</evidence>
<dbReference type="SUPFAM" id="SSF103506">
    <property type="entry name" value="Mitochondrial carrier"/>
    <property type="match status" value="1"/>
</dbReference>
<dbReference type="EMBL" id="LDAU01000118">
    <property type="protein sequence ID" value="KRX04371.1"/>
    <property type="molecule type" value="Genomic_DNA"/>
</dbReference>
<evidence type="ECO:0000256" key="10">
    <source>
        <dbReference type="SAM" id="Phobius"/>
    </source>
</evidence>
<evidence type="ECO:0000256" key="2">
    <source>
        <dbReference type="ARBA" id="ARBA00006375"/>
    </source>
</evidence>
<evidence type="ECO:0000256" key="3">
    <source>
        <dbReference type="ARBA" id="ARBA00022448"/>
    </source>
</evidence>
<evidence type="ECO:0000256" key="4">
    <source>
        <dbReference type="ARBA" id="ARBA00022692"/>
    </source>
</evidence>
<dbReference type="PANTHER" id="PTHR45683">
    <property type="entry name" value="MITOCHONDRIAL NICOTINAMIDE ADENINE DINUCLEOTIDE TRANSPORTER 1-RELATED-RELATED"/>
    <property type="match status" value="1"/>
</dbReference>
<dbReference type="InterPro" id="IPR018108">
    <property type="entry name" value="MCP_transmembrane"/>
</dbReference>
<feature type="repeat" description="Solcar" evidence="8">
    <location>
        <begin position="151"/>
        <end position="236"/>
    </location>
</feature>
<dbReference type="InterPro" id="IPR023395">
    <property type="entry name" value="MCP_dom_sf"/>
</dbReference>
<evidence type="ECO:0000256" key="5">
    <source>
        <dbReference type="ARBA" id="ARBA00022737"/>
    </source>
</evidence>
<dbReference type="Gene3D" id="1.50.40.10">
    <property type="entry name" value="Mitochondrial carrier domain"/>
    <property type="match status" value="1"/>
</dbReference>
<dbReference type="AlphaFoldDB" id="A0A0V0QPP6"/>
<dbReference type="OrthoDB" id="428293at2759"/>
<evidence type="ECO:0000256" key="1">
    <source>
        <dbReference type="ARBA" id="ARBA00004141"/>
    </source>
</evidence>
<dbReference type="Proteomes" id="UP000054937">
    <property type="component" value="Unassembled WGS sequence"/>
</dbReference>
<gene>
    <name evidence="11" type="ORF">PPERSA_05632</name>
</gene>
<evidence type="ECO:0000256" key="7">
    <source>
        <dbReference type="ARBA" id="ARBA00023136"/>
    </source>
</evidence>
<feature type="transmembrane region" description="Helical" evidence="10">
    <location>
        <begin position="151"/>
        <end position="172"/>
    </location>
</feature>
<sequence>MSQQMQKTDGTDLALEPIIHSWSGAVASSLSTLLFYPLENIKTRIQSFYELTKKILKADPKNIGQNMMASSLAGMFSCLGTNPFWVINTRLTFAKNNENFAKILVDMIKNEGISSLYKGLQASLFLVTNPLVQFTVYEFLKTKITGFDKKFSFILFFLAGAISKAIATIVTFPPQLLRTYQHMDKKSQNKGYVKLIKDILEQDGFQGLFRGLQPKFIQSVSNSAFLLFFYELIYKVMKKIIFSLKHVPAQAIKK</sequence>
<keyword evidence="12" id="KW-1185">Reference proteome</keyword>
<comment type="caution">
    <text evidence="11">The sequence shown here is derived from an EMBL/GenBank/DDBJ whole genome shotgun (WGS) entry which is preliminary data.</text>
</comment>
<dbReference type="InterPro" id="IPR044712">
    <property type="entry name" value="SLC25A32-like"/>
</dbReference>
<keyword evidence="6 10" id="KW-1133">Transmembrane helix</keyword>
<keyword evidence="7 8" id="KW-0472">Membrane</keyword>
<dbReference type="GO" id="GO:0006862">
    <property type="term" value="P:nucleotide transport"/>
    <property type="evidence" value="ECO:0007669"/>
    <property type="project" value="InterPro"/>
</dbReference>
<evidence type="ECO:0000313" key="12">
    <source>
        <dbReference type="Proteomes" id="UP000054937"/>
    </source>
</evidence>
<accession>A0A0V0QPP6</accession>
<name>A0A0V0QPP6_PSEPJ</name>